<organism evidence="2 3">
    <name type="scientific">Leifsonia naganoensis</name>
    <dbReference type="NCBI Taxonomy" id="150025"/>
    <lineage>
        <taxon>Bacteria</taxon>
        <taxon>Bacillati</taxon>
        <taxon>Actinomycetota</taxon>
        <taxon>Actinomycetes</taxon>
        <taxon>Micrococcales</taxon>
        <taxon>Microbacteriaceae</taxon>
        <taxon>Leifsonia</taxon>
    </lineage>
</organism>
<evidence type="ECO:0000256" key="1">
    <source>
        <dbReference type="SAM" id="Phobius"/>
    </source>
</evidence>
<accession>A0A853DLY5</accession>
<keyword evidence="3" id="KW-1185">Reference proteome</keyword>
<comment type="caution">
    <text evidence="2">The sequence shown here is derived from an EMBL/GenBank/DDBJ whole genome shotgun (WGS) entry which is preliminary data.</text>
</comment>
<dbReference type="Proteomes" id="UP000521075">
    <property type="component" value="Unassembled WGS sequence"/>
</dbReference>
<name>A0A853DLY5_9MICO</name>
<feature type="transmembrane region" description="Helical" evidence="1">
    <location>
        <begin position="28"/>
        <end position="53"/>
    </location>
</feature>
<keyword evidence="1" id="KW-1133">Transmembrane helix</keyword>
<evidence type="ECO:0000313" key="2">
    <source>
        <dbReference type="EMBL" id="NYK09468.1"/>
    </source>
</evidence>
<dbReference type="EMBL" id="JACCHJ010000001">
    <property type="protein sequence ID" value="NYK09468.1"/>
    <property type="molecule type" value="Genomic_DNA"/>
</dbReference>
<keyword evidence="1" id="KW-0472">Membrane</keyword>
<protein>
    <submittedName>
        <fullName evidence="2">Uncharacterized protein</fullName>
    </submittedName>
</protein>
<gene>
    <name evidence="2" type="ORF">HNR14_001349</name>
</gene>
<dbReference type="RefSeq" id="WP_179700430.1">
    <property type="nucleotide sequence ID" value="NZ_BAAAHA010000003.1"/>
</dbReference>
<evidence type="ECO:0000313" key="3">
    <source>
        <dbReference type="Proteomes" id="UP000521075"/>
    </source>
</evidence>
<proteinExistence type="predicted"/>
<keyword evidence="1" id="KW-0812">Transmembrane</keyword>
<reference evidence="2 3" key="1">
    <citation type="submission" date="2020-07" db="EMBL/GenBank/DDBJ databases">
        <title>Sequencing the genomes of 1000 actinobacteria strains.</title>
        <authorList>
            <person name="Klenk H.-P."/>
        </authorList>
    </citation>
    <scope>NUCLEOTIDE SEQUENCE [LARGE SCALE GENOMIC DNA]</scope>
    <source>
        <strain evidence="2 3">DSM 15166</strain>
    </source>
</reference>
<dbReference type="AlphaFoldDB" id="A0A853DLY5"/>
<sequence>MAVLGLAIAVLVLNLRRAGASGVSVVPAVVIGFGVSLLIACAIMAIWAVRVTVAMRRIRRRSDNDLVAASLDRGSPRALDMSTTSTAPKTCVLEIGDDSLRVWSSGSTPFVIGTLNRAHVQDVDITSRSDHAVHILLRRDLRPNGVTVFPNRFRLLLPI</sequence>